<evidence type="ECO:0000256" key="7">
    <source>
        <dbReference type="SAM" id="MobiDB-lite"/>
    </source>
</evidence>
<keyword evidence="15" id="KW-1185">Reference proteome</keyword>
<evidence type="ECO:0000256" key="1">
    <source>
        <dbReference type="ARBA" id="ARBA00004115"/>
    </source>
</evidence>
<dbReference type="Pfam" id="PF13620">
    <property type="entry name" value="CarboxypepD_reg"/>
    <property type="match status" value="1"/>
</dbReference>
<evidence type="ECO:0000259" key="10">
    <source>
        <dbReference type="Pfam" id="PF22902"/>
    </source>
</evidence>
<evidence type="ECO:0000313" key="14">
    <source>
        <dbReference type="EMBL" id="UYV83027.1"/>
    </source>
</evidence>
<dbReference type="InterPro" id="IPR055074">
    <property type="entry name" value="NOMO1-3_2nd"/>
</dbReference>
<dbReference type="InterPro" id="IPR013784">
    <property type="entry name" value="Carb-bd-like_fold"/>
</dbReference>
<gene>
    <name evidence="14" type="ORF">LAZ67_22001818</name>
</gene>
<dbReference type="Proteomes" id="UP001235939">
    <property type="component" value="Chromosome 22"/>
</dbReference>
<dbReference type="PANTHER" id="PTHR23303">
    <property type="entry name" value="CARBOXYPEPTIDASE REGULATORY REGION-CONTAINING"/>
    <property type="match status" value="1"/>
</dbReference>
<keyword evidence="4" id="KW-0256">Endoplasmic reticulum</keyword>
<evidence type="ECO:0000313" key="15">
    <source>
        <dbReference type="Proteomes" id="UP001235939"/>
    </source>
</evidence>
<dbReference type="InterPro" id="IPR055075">
    <property type="entry name" value="NOMO-like_N"/>
</dbReference>
<evidence type="ECO:0000259" key="11">
    <source>
        <dbReference type="Pfam" id="PF22904"/>
    </source>
</evidence>
<dbReference type="Pfam" id="PF22898">
    <property type="entry name" value="NOMO1-like_1st"/>
    <property type="match status" value="1"/>
</dbReference>
<accession>A0ABY6LSB0</accession>
<feature type="domain" description="NOMO second beta-sandwich" evidence="11">
    <location>
        <begin position="73"/>
        <end position="156"/>
    </location>
</feature>
<dbReference type="Pfam" id="PF22904">
    <property type="entry name" value="NOMO1-like_2nd"/>
    <property type="match status" value="1"/>
</dbReference>
<evidence type="ECO:0000256" key="5">
    <source>
        <dbReference type="ARBA" id="ARBA00022989"/>
    </source>
</evidence>
<dbReference type="PANTHER" id="PTHR23303:SF14">
    <property type="entry name" value="BOS COMPLEX SUBUNIT NOMO1-RELATED"/>
    <property type="match status" value="1"/>
</dbReference>
<protein>
    <recommendedName>
        <fullName evidence="16">Nodal modulator 2</fullName>
    </recommendedName>
</protein>
<organism evidence="14 15">
    <name type="scientific">Cordylochernes scorpioides</name>
    <dbReference type="NCBI Taxonomy" id="51811"/>
    <lineage>
        <taxon>Eukaryota</taxon>
        <taxon>Metazoa</taxon>
        <taxon>Ecdysozoa</taxon>
        <taxon>Arthropoda</taxon>
        <taxon>Chelicerata</taxon>
        <taxon>Arachnida</taxon>
        <taxon>Pseudoscorpiones</taxon>
        <taxon>Cheliferoidea</taxon>
        <taxon>Chernetidae</taxon>
        <taxon>Cordylochernes</taxon>
    </lineage>
</organism>
<keyword evidence="3" id="KW-0732">Signal</keyword>
<dbReference type="InterPro" id="IPR056190">
    <property type="entry name" value="NOMO_5th"/>
</dbReference>
<keyword evidence="5 8" id="KW-1133">Transmembrane helix</keyword>
<dbReference type="InterPro" id="IPR055073">
    <property type="entry name" value="NOMO1-like_9th"/>
</dbReference>
<evidence type="ECO:0000259" key="13">
    <source>
        <dbReference type="Pfam" id="PF23194"/>
    </source>
</evidence>
<feature type="transmembrane region" description="Helical" evidence="8">
    <location>
        <begin position="1073"/>
        <end position="1094"/>
    </location>
</feature>
<evidence type="ECO:0008006" key="16">
    <source>
        <dbReference type="Google" id="ProtNLM"/>
    </source>
</evidence>
<reference evidence="14 15" key="1">
    <citation type="submission" date="2022-03" db="EMBL/GenBank/DDBJ databases">
        <title>A chromosomal length assembly of Cordylochernes scorpioides.</title>
        <authorList>
            <person name="Zeh D."/>
            <person name="Zeh J."/>
        </authorList>
    </citation>
    <scope>NUCLEOTIDE SEQUENCE [LARGE SCALE GENOMIC DNA]</scope>
    <source>
        <strain evidence="14">IN4F17</strain>
        <tissue evidence="14">Whole Body</tissue>
    </source>
</reference>
<evidence type="ECO:0000259" key="9">
    <source>
        <dbReference type="Pfam" id="PF22898"/>
    </source>
</evidence>
<evidence type="ECO:0000256" key="8">
    <source>
        <dbReference type="SAM" id="Phobius"/>
    </source>
</evidence>
<dbReference type="Pfam" id="PF23194">
    <property type="entry name" value="NOMO_5th"/>
    <property type="match status" value="1"/>
</dbReference>
<dbReference type="InterPro" id="IPR056319">
    <property type="entry name" value="NOMO_7th"/>
</dbReference>
<dbReference type="SUPFAM" id="SSF49452">
    <property type="entry name" value="Starch-binding domain-like"/>
    <property type="match status" value="1"/>
</dbReference>
<dbReference type="EMBL" id="CP092884">
    <property type="protein sequence ID" value="UYV83027.1"/>
    <property type="molecule type" value="Genomic_DNA"/>
</dbReference>
<dbReference type="InterPro" id="IPR013783">
    <property type="entry name" value="Ig-like_fold"/>
</dbReference>
<feature type="domain" description="NOMO seventh transthyretin-like" evidence="12">
    <location>
        <begin position="529"/>
        <end position="596"/>
    </location>
</feature>
<dbReference type="Pfam" id="PF23141">
    <property type="entry name" value="Ig_NOMO"/>
    <property type="match status" value="1"/>
</dbReference>
<comment type="subcellular location">
    <subcellularLocation>
        <location evidence="1">Endoplasmic reticulum membrane</location>
        <topology evidence="1">Single-pass type I membrane protein</topology>
    </subcellularLocation>
</comment>
<dbReference type="Gene3D" id="2.60.40.1120">
    <property type="entry name" value="Carboxypeptidase-like, regulatory domain"/>
    <property type="match status" value="1"/>
</dbReference>
<feature type="domain" description="NOMO fifth transthyretin-like" evidence="13">
    <location>
        <begin position="354"/>
        <end position="437"/>
    </location>
</feature>
<dbReference type="InterPro" id="IPR051417">
    <property type="entry name" value="SDr/BOS_complex"/>
</dbReference>
<evidence type="ECO:0000256" key="4">
    <source>
        <dbReference type="ARBA" id="ARBA00022824"/>
    </source>
</evidence>
<evidence type="ECO:0000256" key="2">
    <source>
        <dbReference type="ARBA" id="ARBA00022692"/>
    </source>
</evidence>
<proteinExistence type="predicted"/>
<feature type="domain" description="NOMO-like ninth beta-sandwich" evidence="10">
    <location>
        <begin position="688"/>
        <end position="762"/>
    </location>
</feature>
<keyword evidence="6 8" id="KW-0472">Membrane</keyword>
<sequence>MCGWCRYTKQGTVKYQADCAPNGYYLIPVYDRGDYELRVEPPAGWGFQPTSVPIHIDGSSDPCSKGQDVNFVFHGFSITGKVVNRGQQEGPAGVDVKLMSEEGKVLGQATTGHQGHYSFPNIRPGSYRLVASHPRWRLDQTEARVTVATDNAKVSSLTVGGFDVQGHVVSEGEPIQGVHFLLFAHSKPAQPIPDCDPQVPKGFKMESQSLTYLCHVSSKEGGKFLLPAVPPGDFVLVPFYKGEHTAFEVSPPKYDLMVGSGSVNLPTKFQVQGFSVSGRVLRKSQGPGVGGAQIYLDGREQATTDEQGLYHLENMRAGSYKLEVKKPHLGFEPATVKITPNAPNLPDMVASTINVCGQISLEQPFTASPRNVEMTKDSTTKVQVAVDATGSFCQPLAPGTYTVRPLVSSAEAKDGLRFSPEKKTITLDTTPILDLKFEQLFATISGRVQCLQDCGSLELHLAGPQKKQVIETGSGATRTFTVPKVLPGKYEVVLQDSNRLCWKARSQSLQITDSNVDNLVFEQTGFRAEIHVSHATTLKLHSASMSQTKDYAPGKSEFCLPAPGKYSVTPMGCHKFPQDSYTLDTSSSLDLSLTAIQHRLSGTIVSADNVSDIAVILSAEGSTETLLVPQSVSKAGSDYLYKFQFWVNPNTVVDVVPNSRTLLFQPRTSRHHTQDDCMLDTVSFRAQAGLFIKGKITPAIEGVNITVKDSHTNAVTVEVQSGPDGKFTIGPLDGDLHYQVDAIKEGYILTAVPDTTGHFNAFKLAEVAVQVVGERNEPLGGVLMSLSGGTDYRKNSVTQPDGKLSFHSLSPGQYFLRAVMKEYHFNPPSTMVEVKEGALVPVTIKGKRVAYSCYGMTNSLTREPEPGITVEAIGVGNCSQYQEEAISETDGSFRIRGLIPYCQYLLRTVPGSNQQVERSVPPQLLLQVTNGDLTDQRLIIMRKITQMDVTGNIISAPEHLGSLKVTNSSFIFYSTHAHQAFHFTLQFLSYLILMVEFARWQVKLYRGEDNLIHTASMSTSTFFQMPSLPIDNSTYSLVVDGGSIATTIFRADRPVRHFLLKHSPTLRHTDPELAQGSMMALPLVLIAAVLIYSIKPLIQMVGRTAASTTSSTDAPAERSARRKPKRIN</sequence>
<feature type="domain" description="NOMO-like N-terminal beta-sandwich" evidence="9">
    <location>
        <begin position="7"/>
        <end position="71"/>
    </location>
</feature>
<dbReference type="Pfam" id="PF22902">
    <property type="entry name" value="NOMO1-like_9th"/>
    <property type="match status" value="1"/>
</dbReference>
<keyword evidence="2 8" id="KW-0812">Transmembrane</keyword>
<evidence type="ECO:0000256" key="6">
    <source>
        <dbReference type="ARBA" id="ARBA00023136"/>
    </source>
</evidence>
<name>A0ABY6LSB0_9ARAC</name>
<feature type="compositionally biased region" description="Low complexity" evidence="7">
    <location>
        <begin position="1105"/>
        <end position="1114"/>
    </location>
</feature>
<feature type="region of interest" description="Disordered" evidence="7">
    <location>
        <begin position="1105"/>
        <end position="1128"/>
    </location>
</feature>
<evidence type="ECO:0000259" key="12">
    <source>
        <dbReference type="Pfam" id="PF23141"/>
    </source>
</evidence>
<evidence type="ECO:0000256" key="3">
    <source>
        <dbReference type="ARBA" id="ARBA00022729"/>
    </source>
</evidence>
<dbReference type="Gene3D" id="2.60.40.10">
    <property type="entry name" value="Immunoglobulins"/>
    <property type="match status" value="1"/>
</dbReference>
<dbReference type="SUPFAM" id="SSF49478">
    <property type="entry name" value="Cna protein B-type domain"/>
    <property type="match status" value="2"/>
</dbReference>